<gene>
    <name evidence="5" type="ORF">GCM10007157_35900</name>
</gene>
<dbReference type="AlphaFoldDB" id="A0A8H9I5J4"/>
<dbReference type="Pfam" id="PF00392">
    <property type="entry name" value="GntR"/>
    <property type="match status" value="1"/>
</dbReference>
<evidence type="ECO:0000256" key="2">
    <source>
        <dbReference type="ARBA" id="ARBA00023125"/>
    </source>
</evidence>
<dbReference type="PROSITE" id="PS50949">
    <property type="entry name" value="HTH_GNTR"/>
    <property type="match status" value="1"/>
</dbReference>
<keyword evidence="2" id="KW-0238">DNA-binding</keyword>
<proteinExistence type="predicted"/>
<evidence type="ECO:0000256" key="3">
    <source>
        <dbReference type="ARBA" id="ARBA00023163"/>
    </source>
</evidence>
<dbReference type="InterPro" id="IPR000524">
    <property type="entry name" value="Tscrpt_reg_HTH_GntR"/>
</dbReference>
<dbReference type="SMART" id="SM00895">
    <property type="entry name" value="FCD"/>
    <property type="match status" value="1"/>
</dbReference>
<protein>
    <recommendedName>
        <fullName evidence="4">HTH gntR-type domain-containing protein</fullName>
    </recommendedName>
</protein>
<comment type="caution">
    <text evidence="5">The sequence shown here is derived from an EMBL/GenBank/DDBJ whole genome shotgun (WGS) entry which is preliminary data.</text>
</comment>
<dbReference type="Gene3D" id="1.20.120.530">
    <property type="entry name" value="GntR ligand-binding domain-like"/>
    <property type="match status" value="1"/>
</dbReference>
<dbReference type="EMBL" id="BMXN01000048">
    <property type="protein sequence ID" value="GGW42580.1"/>
    <property type="molecule type" value="Genomic_DNA"/>
</dbReference>
<keyword evidence="1" id="KW-0805">Transcription regulation</keyword>
<reference evidence="6" key="1">
    <citation type="journal article" date="2019" name="Int. J. Syst. Evol. Microbiol.">
        <title>The Global Catalogue of Microorganisms (GCM) 10K type strain sequencing project: providing services to taxonomists for standard genome sequencing and annotation.</title>
        <authorList>
            <consortium name="The Broad Institute Genomics Platform"/>
            <consortium name="The Broad Institute Genome Sequencing Center for Infectious Disease"/>
            <person name="Wu L."/>
            <person name="Ma J."/>
        </authorList>
    </citation>
    <scope>NUCLEOTIDE SEQUENCE [LARGE SCALE GENOMIC DNA]</scope>
    <source>
        <strain evidence="6">KCTC 22154</strain>
    </source>
</reference>
<keyword evidence="6" id="KW-1185">Reference proteome</keyword>
<accession>A0A8H9I5J4</accession>
<dbReference type="Gene3D" id="1.10.10.10">
    <property type="entry name" value="Winged helix-like DNA-binding domain superfamily/Winged helix DNA-binding domain"/>
    <property type="match status" value="1"/>
</dbReference>
<feature type="domain" description="HTH gntR-type" evidence="4">
    <location>
        <begin position="36"/>
        <end position="104"/>
    </location>
</feature>
<keyword evidence="3" id="KW-0804">Transcription</keyword>
<dbReference type="SUPFAM" id="SSF48008">
    <property type="entry name" value="GntR ligand-binding domain-like"/>
    <property type="match status" value="1"/>
</dbReference>
<dbReference type="CDD" id="cd07377">
    <property type="entry name" value="WHTH_GntR"/>
    <property type="match status" value="1"/>
</dbReference>
<dbReference type="InterPro" id="IPR036390">
    <property type="entry name" value="WH_DNA-bd_sf"/>
</dbReference>
<dbReference type="InterPro" id="IPR011711">
    <property type="entry name" value="GntR_C"/>
</dbReference>
<dbReference type="SMART" id="SM00345">
    <property type="entry name" value="HTH_GNTR"/>
    <property type="match status" value="1"/>
</dbReference>
<dbReference type="GO" id="GO:0003700">
    <property type="term" value="F:DNA-binding transcription factor activity"/>
    <property type="evidence" value="ECO:0007669"/>
    <property type="project" value="InterPro"/>
</dbReference>
<dbReference type="PANTHER" id="PTHR43537:SF44">
    <property type="entry name" value="GNTR FAMILY REGULATORY PROTEIN"/>
    <property type="match status" value="1"/>
</dbReference>
<dbReference type="SUPFAM" id="SSF46785">
    <property type="entry name" value="Winged helix' DNA-binding domain"/>
    <property type="match status" value="1"/>
</dbReference>
<evidence type="ECO:0000313" key="5">
    <source>
        <dbReference type="EMBL" id="GGW42580.1"/>
    </source>
</evidence>
<name>A0A8H9I5J4_9GAMM</name>
<evidence type="ECO:0000256" key="1">
    <source>
        <dbReference type="ARBA" id="ARBA00023015"/>
    </source>
</evidence>
<dbReference type="InterPro" id="IPR036388">
    <property type="entry name" value="WH-like_DNA-bd_sf"/>
</dbReference>
<sequence>MVPSPRDGYRKTKLVRYDWPKLNQGLFVVTSSLIKPATRPSIAEYLAEEIFGGRYRPGDFVPREVDLCERFAVNRSAVRSDLRQLVEAGIIERISGHGSKVREYSEWHILDVQVTDWLTRYAAPNPNIQREILAFRLDVEPYVAMTAAKRAKARDLVAIEEAFEGLGQNLRNATCQEERRLHSECDIAFHEAIFKATHNIVWAQLSHILRPSIYLLVSMSNESASDPEESLERHRQLMESIRLRRPRDAFQAAQAVLAGTAEALGLEHSTSSLGRGVELPPTKR</sequence>
<evidence type="ECO:0000259" key="4">
    <source>
        <dbReference type="PROSITE" id="PS50949"/>
    </source>
</evidence>
<organism evidence="5 6">
    <name type="scientific">Vreelandella hamiltonii</name>
    <dbReference type="NCBI Taxonomy" id="502829"/>
    <lineage>
        <taxon>Bacteria</taxon>
        <taxon>Pseudomonadati</taxon>
        <taxon>Pseudomonadota</taxon>
        <taxon>Gammaproteobacteria</taxon>
        <taxon>Oceanospirillales</taxon>
        <taxon>Halomonadaceae</taxon>
        <taxon>Vreelandella</taxon>
    </lineage>
</organism>
<dbReference type="Proteomes" id="UP000623776">
    <property type="component" value="Unassembled WGS sequence"/>
</dbReference>
<dbReference type="PRINTS" id="PR00035">
    <property type="entry name" value="HTHGNTR"/>
</dbReference>
<evidence type="ECO:0000313" key="6">
    <source>
        <dbReference type="Proteomes" id="UP000623776"/>
    </source>
</evidence>
<dbReference type="GO" id="GO:0003677">
    <property type="term" value="F:DNA binding"/>
    <property type="evidence" value="ECO:0007669"/>
    <property type="project" value="UniProtKB-KW"/>
</dbReference>
<dbReference type="InterPro" id="IPR008920">
    <property type="entry name" value="TF_FadR/GntR_C"/>
</dbReference>
<dbReference type="Pfam" id="PF07729">
    <property type="entry name" value="FCD"/>
    <property type="match status" value="1"/>
</dbReference>
<dbReference type="PANTHER" id="PTHR43537">
    <property type="entry name" value="TRANSCRIPTIONAL REGULATOR, GNTR FAMILY"/>
    <property type="match status" value="1"/>
</dbReference>